<dbReference type="EMBL" id="KQ416399">
    <property type="protein sequence ID" value="KOF97094.1"/>
    <property type="molecule type" value="Genomic_DNA"/>
</dbReference>
<gene>
    <name evidence="1" type="ORF">OCBIM_22031464mg</name>
</gene>
<reference evidence="1" key="1">
    <citation type="submission" date="2015-07" db="EMBL/GenBank/DDBJ databases">
        <title>MeaNS - Measles Nucleotide Surveillance Program.</title>
        <authorList>
            <person name="Tran T."/>
            <person name="Druce J."/>
        </authorList>
    </citation>
    <scope>NUCLEOTIDE SEQUENCE</scope>
    <source>
        <strain evidence="1">UCB-OBI-ISO-001</strain>
        <tissue evidence="1">Gonad</tissue>
    </source>
</reference>
<dbReference type="OrthoDB" id="6493944at2759"/>
<dbReference type="AlphaFoldDB" id="A0A0L8I6P7"/>
<evidence type="ECO:0000313" key="1">
    <source>
        <dbReference type="EMBL" id="KOF97094.1"/>
    </source>
</evidence>
<protein>
    <submittedName>
        <fullName evidence="1">Uncharacterized protein</fullName>
    </submittedName>
</protein>
<organism evidence="1">
    <name type="scientific">Octopus bimaculoides</name>
    <name type="common">California two-spotted octopus</name>
    <dbReference type="NCBI Taxonomy" id="37653"/>
    <lineage>
        <taxon>Eukaryota</taxon>
        <taxon>Metazoa</taxon>
        <taxon>Spiralia</taxon>
        <taxon>Lophotrochozoa</taxon>
        <taxon>Mollusca</taxon>
        <taxon>Cephalopoda</taxon>
        <taxon>Coleoidea</taxon>
        <taxon>Octopodiformes</taxon>
        <taxon>Octopoda</taxon>
        <taxon>Incirrata</taxon>
        <taxon>Octopodidae</taxon>
        <taxon>Octopus</taxon>
    </lineage>
</organism>
<name>A0A0L8I6P7_OCTBM</name>
<proteinExistence type="predicted"/>
<accession>A0A0L8I6P7</accession>
<sequence length="179" mass="19301">MGGTVLIIGLNPKAPKSTNTNAITTTTTTTTTTITIANINNTTTTTTTITTITTIMTIFNATTTNTSTNITKHCVLTEILQFIADLLKFSLVSVLYSWFCSGSHVTCSRLEAGRCCLNPRQDLEDWTPILNWKTIQNKLPWGIVLVMGGGFAIADVSRVSTGFLINVVCVLTLTLAVHS</sequence>